<keyword evidence="2" id="KW-1185">Reference proteome</keyword>
<protein>
    <submittedName>
        <fullName evidence="1">Uncharacterized protein</fullName>
    </submittedName>
</protein>
<sequence>MILFQVDKNFIKLLCSSNYFIDYVKAVLMDERMSLNNQHIYQFFCNFFQKVVV</sequence>
<proteinExistence type="predicted"/>
<gene>
    <name evidence="1" type="ORF">DPMN_095948</name>
</gene>
<comment type="caution">
    <text evidence="1">The sequence shown here is derived from an EMBL/GenBank/DDBJ whole genome shotgun (WGS) entry which is preliminary data.</text>
</comment>
<reference evidence="1" key="2">
    <citation type="submission" date="2020-11" db="EMBL/GenBank/DDBJ databases">
        <authorList>
            <person name="McCartney M.A."/>
            <person name="Auch B."/>
            <person name="Kono T."/>
            <person name="Mallez S."/>
            <person name="Becker A."/>
            <person name="Gohl D.M."/>
            <person name="Silverstein K.A.T."/>
            <person name="Koren S."/>
            <person name="Bechman K.B."/>
            <person name="Herman A."/>
            <person name="Abrahante J.E."/>
            <person name="Garbe J."/>
        </authorList>
    </citation>
    <scope>NUCLEOTIDE SEQUENCE</scope>
    <source>
        <strain evidence="1">Duluth1</strain>
        <tissue evidence="1">Whole animal</tissue>
    </source>
</reference>
<reference evidence="1" key="1">
    <citation type="journal article" date="2019" name="bioRxiv">
        <title>The Genome of the Zebra Mussel, Dreissena polymorpha: A Resource for Invasive Species Research.</title>
        <authorList>
            <person name="McCartney M.A."/>
            <person name="Auch B."/>
            <person name="Kono T."/>
            <person name="Mallez S."/>
            <person name="Zhang Y."/>
            <person name="Obille A."/>
            <person name="Becker A."/>
            <person name="Abrahante J.E."/>
            <person name="Garbe J."/>
            <person name="Badalamenti J.P."/>
            <person name="Herman A."/>
            <person name="Mangelson H."/>
            <person name="Liachko I."/>
            <person name="Sullivan S."/>
            <person name="Sone E.D."/>
            <person name="Koren S."/>
            <person name="Silverstein K.A.T."/>
            <person name="Beckman K.B."/>
            <person name="Gohl D.M."/>
        </authorList>
    </citation>
    <scope>NUCLEOTIDE SEQUENCE</scope>
    <source>
        <strain evidence="1">Duluth1</strain>
        <tissue evidence="1">Whole animal</tissue>
    </source>
</reference>
<name>A0A9D4R502_DREPO</name>
<accession>A0A9D4R502</accession>
<organism evidence="1 2">
    <name type="scientific">Dreissena polymorpha</name>
    <name type="common">Zebra mussel</name>
    <name type="synonym">Mytilus polymorpha</name>
    <dbReference type="NCBI Taxonomy" id="45954"/>
    <lineage>
        <taxon>Eukaryota</taxon>
        <taxon>Metazoa</taxon>
        <taxon>Spiralia</taxon>
        <taxon>Lophotrochozoa</taxon>
        <taxon>Mollusca</taxon>
        <taxon>Bivalvia</taxon>
        <taxon>Autobranchia</taxon>
        <taxon>Heteroconchia</taxon>
        <taxon>Euheterodonta</taxon>
        <taxon>Imparidentia</taxon>
        <taxon>Neoheterodontei</taxon>
        <taxon>Myida</taxon>
        <taxon>Dreissenoidea</taxon>
        <taxon>Dreissenidae</taxon>
        <taxon>Dreissena</taxon>
    </lineage>
</organism>
<dbReference type="AlphaFoldDB" id="A0A9D4R502"/>
<dbReference type="Proteomes" id="UP000828390">
    <property type="component" value="Unassembled WGS sequence"/>
</dbReference>
<evidence type="ECO:0000313" key="2">
    <source>
        <dbReference type="Proteomes" id="UP000828390"/>
    </source>
</evidence>
<dbReference type="EMBL" id="JAIWYP010000003">
    <property type="protein sequence ID" value="KAH3853425.1"/>
    <property type="molecule type" value="Genomic_DNA"/>
</dbReference>
<evidence type="ECO:0000313" key="1">
    <source>
        <dbReference type="EMBL" id="KAH3853425.1"/>
    </source>
</evidence>